<dbReference type="AlphaFoldDB" id="A0A4U2YAV7"/>
<dbReference type="GO" id="GO:0008174">
    <property type="term" value="F:mRNA methyltransferase activity"/>
    <property type="evidence" value="ECO:0007669"/>
    <property type="project" value="InterPro"/>
</dbReference>
<dbReference type="GO" id="GO:0016556">
    <property type="term" value="P:mRNA modification"/>
    <property type="evidence" value="ECO:0007669"/>
    <property type="project" value="InterPro"/>
</dbReference>
<dbReference type="GO" id="GO:0006396">
    <property type="term" value="P:RNA processing"/>
    <property type="evidence" value="ECO:0007669"/>
    <property type="project" value="InterPro"/>
</dbReference>
<feature type="domain" description="Alphavirus-like MT" evidence="1">
    <location>
        <begin position="4"/>
        <end position="213"/>
    </location>
</feature>
<sequence length="285" mass="32747">MNFKVTGYAFTTHPMHLYLRGLAQKYILNNYNKTIFEFGGNLYDVKTLNNLVNLDCMNCHTAHKRLCCAGSPYPLETKEILRVNEIYDEVLKSTLNANEYNRKSEIINNIGLINEEGSVTTDCGNCMFFNEIEGSSSFGCSIHAYSLKNNISYTDLKLDGCLLYPIDILTLDNGGYFVFGLDESNALNLYSFENDSGLQYGIMSDNKGFSRWTQNDLKHLCVNLTKRSEFIASCKEDDFYKGDIPNEIYKVEKFKPLFIEEQESLEYLFGKEHLNFIYSKSIEIR</sequence>
<dbReference type="GO" id="GO:0003723">
    <property type="term" value="F:RNA binding"/>
    <property type="evidence" value="ECO:0007669"/>
    <property type="project" value="InterPro"/>
</dbReference>
<dbReference type="EMBL" id="SZNK01000001">
    <property type="protein sequence ID" value="TKI57092.1"/>
    <property type="molecule type" value="Genomic_DNA"/>
</dbReference>
<keyword evidence="3" id="KW-1185">Reference proteome</keyword>
<dbReference type="PROSITE" id="PS51743">
    <property type="entry name" value="ALPHAVIRUS_MT"/>
    <property type="match status" value="1"/>
</dbReference>
<dbReference type="RefSeq" id="WP_137030547.1">
    <property type="nucleotide sequence ID" value="NZ_SZNK01000001.1"/>
</dbReference>
<gene>
    <name evidence="2" type="ORF">E8L90_17355</name>
</gene>
<dbReference type="InterPro" id="IPR002588">
    <property type="entry name" value="Alphavirus-like_MT_dom"/>
</dbReference>
<name>A0A4U2YAV7_9BACL</name>
<proteinExistence type="predicted"/>
<evidence type="ECO:0000259" key="1">
    <source>
        <dbReference type="PROSITE" id="PS51743"/>
    </source>
</evidence>
<accession>A0A4U2YAV7</accession>
<reference evidence="2 3" key="1">
    <citation type="submission" date="2019-04" db="EMBL/GenBank/DDBJ databases">
        <title>Whole genome sequencing of Brevibacillus sp. TGS2-1.</title>
        <authorList>
            <person name="Choi A."/>
        </authorList>
    </citation>
    <scope>NUCLEOTIDE SEQUENCE [LARGE SCALE GENOMIC DNA]</scope>
    <source>
        <strain evidence="2 3">TGS2-1</strain>
    </source>
</reference>
<comment type="caution">
    <text evidence="2">The sequence shown here is derived from an EMBL/GenBank/DDBJ whole genome shotgun (WGS) entry which is preliminary data.</text>
</comment>
<dbReference type="Proteomes" id="UP000307841">
    <property type="component" value="Unassembled WGS sequence"/>
</dbReference>
<dbReference type="OrthoDB" id="2380616at2"/>
<evidence type="ECO:0000313" key="2">
    <source>
        <dbReference type="EMBL" id="TKI57092.1"/>
    </source>
</evidence>
<protein>
    <recommendedName>
        <fullName evidence="1">Alphavirus-like MT domain-containing protein</fullName>
    </recommendedName>
</protein>
<evidence type="ECO:0000313" key="3">
    <source>
        <dbReference type="Proteomes" id="UP000307841"/>
    </source>
</evidence>
<organism evidence="2 3">
    <name type="scientific">Brevibacillus antibioticus</name>
    <dbReference type="NCBI Taxonomy" id="2570228"/>
    <lineage>
        <taxon>Bacteria</taxon>
        <taxon>Bacillati</taxon>
        <taxon>Bacillota</taxon>
        <taxon>Bacilli</taxon>
        <taxon>Bacillales</taxon>
        <taxon>Paenibacillaceae</taxon>
        <taxon>Brevibacillus</taxon>
    </lineage>
</organism>